<evidence type="ECO:0000313" key="2">
    <source>
        <dbReference type="EMBL" id="BAT27296.1"/>
    </source>
</evidence>
<organism evidence="2">
    <name type="scientific">Aureimonas frigidaquae</name>
    <dbReference type="NCBI Taxonomy" id="424757"/>
    <lineage>
        <taxon>Bacteria</taxon>
        <taxon>Pseudomonadati</taxon>
        <taxon>Pseudomonadota</taxon>
        <taxon>Alphaproteobacteria</taxon>
        <taxon>Hyphomicrobiales</taxon>
        <taxon>Aurantimonadaceae</taxon>
        <taxon>Aureimonas</taxon>
    </lineage>
</organism>
<feature type="transmembrane region" description="Helical" evidence="1">
    <location>
        <begin position="38"/>
        <end position="58"/>
    </location>
</feature>
<name>A0A0P0Z0P6_9HYPH</name>
<feature type="transmembrane region" description="Helical" evidence="1">
    <location>
        <begin position="64"/>
        <end position="92"/>
    </location>
</feature>
<protein>
    <recommendedName>
        <fullName evidence="3">Branched-chain amino acid transport</fullName>
    </recommendedName>
</protein>
<keyword evidence="1" id="KW-1133">Transmembrane helix</keyword>
<sequence>MDDTALAIAAMAAVTLATRFAGLAIPAALTQRPRLARAFAALPVAVLTAIVTPVALATGPAETAGVVLTVLAATRLPLIATVALGVACVAFLRGAGL</sequence>
<proteinExistence type="predicted"/>
<keyword evidence="1" id="KW-0472">Membrane</keyword>
<evidence type="ECO:0000256" key="1">
    <source>
        <dbReference type="SAM" id="Phobius"/>
    </source>
</evidence>
<dbReference type="InterPro" id="IPR008407">
    <property type="entry name" value="Brnchd-chn_aa_trnsp_AzlD"/>
</dbReference>
<dbReference type="RefSeq" id="WP_062228369.1">
    <property type="nucleotide sequence ID" value="NZ_BBWR01000012.1"/>
</dbReference>
<evidence type="ECO:0008006" key="3">
    <source>
        <dbReference type="Google" id="ProtNLM"/>
    </source>
</evidence>
<dbReference type="EMBL" id="LC066375">
    <property type="protein sequence ID" value="BAT27296.1"/>
    <property type="molecule type" value="Genomic_DNA"/>
</dbReference>
<accession>A0A0P0Z0P6</accession>
<reference evidence="2" key="1">
    <citation type="journal article" date="2015" name="Proc. Natl. Acad. Sci. U.S.A.">
        <title>Bacterial clade with the ribosomal RNA operon on a small plasmid rather than the chromosome.</title>
        <authorList>
            <person name="Anda M."/>
            <person name="Ohtsubo Y."/>
            <person name="Okubo T."/>
            <person name="Sugawara M."/>
            <person name="Nagata Y."/>
            <person name="Tsuda M."/>
            <person name="Minamisawa K."/>
            <person name="Mitsui H."/>
        </authorList>
    </citation>
    <scope>NUCLEOTIDE SEQUENCE</scope>
    <source>
        <strain evidence="2">JCM 14755</strain>
    </source>
</reference>
<feature type="transmembrane region" description="Helical" evidence="1">
    <location>
        <begin position="6"/>
        <end position="26"/>
    </location>
</feature>
<dbReference type="AlphaFoldDB" id="A0A0P0Z0P6"/>
<keyword evidence="1" id="KW-0812">Transmembrane</keyword>
<dbReference type="Pfam" id="PF05437">
    <property type="entry name" value="AzlD"/>
    <property type="match status" value="1"/>
</dbReference>